<evidence type="ECO:0000313" key="1">
    <source>
        <dbReference type="EMBL" id="MTW21195.1"/>
    </source>
</evidence>
<protein>
    <recommendedName>
        <fullName evidence="3">Sulfotransferase family protein</fullName>
    </recommendedName>
</protein>
<comment type="caution">
    <text evidence="1">The sequence shown here is derived from an EMBL/GenBank/DDBJ whole genome shotgun (WGS) entry which is preliminary data.</text>
</comment>
<gene>
    <name evidence="1" type="ORF">GJ668_08795</name>
</gene>
<dbReference type="Gene3D" id="3.40.50.300">
    <property type="entry name" value="P-loop containing nucleotide triphosphate hydrolases"/>
    <property type="match status" value="1"/>
</dbReference>
<dbReference type="PIRSF" id="PIRSF029407">
    <property type="entry name" value="UCP029407"/>
    <property type="match status" value="1"/>
</dbReference>
<keyword evidence="2" id="KW-1185">Reference proteome</keyword>
<organism evidence="1 2">
    <name type="scientific">Allochromatium palmeri</name>
    <dbReference type="NCBI Taxonomy" id="231048"/>
    <lineage>
        <taxon>Bacteria</taxon>
        <taxon>Pseudomonadati</taxon>
        <taxon>Pseudomonadota</taxon>
        <taxon>Gammaproteobacteria</taxon>
        <taxon>Chromatiales</taxon>
        <taxon>Chromatiaceae</taxon>
        <taxon>Allochromatium</taxon>
    </lineage>
</organism>
<dbReference type="InterPro" id="IPR027417">
    <property type="entry name" value="P-loop_NTPase"/>
</dbReference>
<proteinExistence type="predicted"/>
<evidence type="ECO:0008006" key="3">
    <source>
        <dbReference type="Google" id="ProtNLM"/>
    </source>
</evidence>
<dbReference type="AlphaFoldDB" id="A0A6N8EAL1"/>
<dbReference type="EMBL" id="WNKT01000015">
    <property type="protein sequence ID" value="MTW21195.1"/>
    <property type="molecule type" value="Genomic_DNA"/>
</dbReference>
<reference evidence="1 2" key="1">
    <citation type="submission" date="2019-11" db="EMBL/GenBank/DDBJ databases">
        <title>Whole-genome sequence of the anaerobic purple sulfur bacterium Allochromatium palmeri DSM 15591.</title>
        <authorList>
            <person name="Kyndt J.A."/>
            <person name="Meyer T.E."/>
        </authorList>
    </citation>
    <scope>NUCLEOTIDE SEQUENCE [LARGE SCALE GENOMIC DNA]</scope>
    <source>
        <strain evidence="1 2">DSM 15591</strain>
    </source>
</reference>
<evidence type="ECO:0000313" key="2">
    <source>
        <dbReference type="Proteomes" id="UP000434044"/>
    </source>
</evidence>
<dbReference type="Proteomes" id="UP000434044">
    <property type="component" value="Unassembled WGS sequence"/>
</dbReference>
<name>A0A6N8EAL1_9GAMM</name>
<dbReference type="SUPFAM" id="SSF52540">
    <property type="entry name" value="P-loop containing nucleoside triphosphate hydrolases"/>
    <property type="match status" value="1"/>
</dbReference>
<sequence>MTKPKSHALIVLGMHRSGTSAITGVLHRLGVTLGPKLYRGHAGINDKGYFEHADIADTNNNALLLLGSSWDDILPLENDWWQDPRLKPLAIKQRKYLRRDFSNTLLWAIKDPRVCRLLPWWQHCILEPEGVDARYLLIVRDPLEVTNSLMRRDGFSERKSMLLWLEHNLQAEYWTRNHMRTCLAFDLLLADPENSLNQIEKDLKLSFSISIANALPSIKTFLNADLRHHRQSKQPKELETLADLAYQLYQVMGGADKSWLNLNLNDYFLESFKKNRLKDQSVLIEHLKSVSLQNGNSRFLIQKIFRSHAWQLGKPFRFIERMLGGEA</sequence>
<dbReference type="InterPro" id="IPR014556">
    <property type="entry name" value="UCP029407"/>
</dbReference>
<accession>A0A6N8EAL1</accession>
<dbReference type="OrthoDB" id="9179784at2"/>
<dbReference type="RefSeq" id="WP_155449783.1">
    <property type="nucleotide sequence ID" value="NZ_WNKT01000015.1"/>
</dbReference>